<dbReference type="NCBIfam" id="TIGR01331">
    <property type="entry name" value="bisphos_cysQ"/>
    <property type="match status" value="1"/>
</dbReference>
<evidence type="ECO:0000256" key="5">
    <source>
        <dbReference type="ARBA" id="ARBA00022801"/>
    </source>
</evidence>
<dbReference type="GO" id="GO:0000287">
    <property type="term" value="F:magnesium ion binding"/>
    <property type="evidence" value="ECO:0007669"/>
    <property type="project" value="UniProtKB-UniRule"/>
</dbReference>
<evidence type="ECO:0000256" key="1">
    <source>
        <dbReference type="ARBA" id="ARBA00005289"/>
    </source>
</evidence>
<evidence type="ECO:0000313" key="12">
    <source>
        <dbReference type="Proteomes" id="UP000240728"/>
    </source>
</evidence>
<dbReference type="PANTHER" id="PTHR43028:SF7">
    <property type="entry name" value="3'(2'),5'-BISPHOSPHATE NUCLEOTIDASE CYSQ"/>
    <property type="match status" value="1"/>
</dbReference>
<dbReference type="GO" id="GO:0050427">
    <property type="term" value="P:3'-phosphoadenosine 5'-phosphosulfate metabolic process"/>
    <property type="evidence" value="ECO:0007669"/>
    <property type="project" value="TreeGrafter"/>
</dbReference>
<organism evidence="10 13">
    <name type="scientific">Photobacterium kishitanii</name>
    <dbReference type="NCBI Taxonomy" id="318456"/>
    <lineage>
        <taxon>Bacteria</taxon>
        <taxon>Pseudomonadati</taxon>
        <taxon>Pseudomonadota</taxon>
        <taxon>Gammaproteobacteria</taxon>
        <taxon>Vibrionales</taxon>
        <taxon>Vibrionaceae</taxon>
        <taxon>Photobacterium</taxon>
    </lineage>
</organism>
<comment type="caution">
    <text evidence="10">The sequence shown here is derived from an EMBL/GenBank/DDBJ whole genome shotgun (WGS) entry which is preliminary data.</text>
</comment>
<evidence type="ECO:0000313" key="11">
    <source>
        <dbReference type="EMBL" id="PSX43583.1"/>
    </source>
</evidence>
<feature type="binding site" evidence="8">
    <location>
        <position position="70"/>
    </location>
    <ligand>
        <name>substrate</name>
    </ligand>
</feature>
<dbReference type="Gene3D" id="3.30.540.10">
    <property type="entry name" value="Fructose-1,6-Bisphosphatase, subunit A, domain 1"/>
    <property type="match status" value="1"/>
</dbReference>
<evidence type="ECO:0000256" key="3">
    <source>
        <dbReference type="ARBA" id="ARBA00022519"/>
    </source>
</evidence>
<evidence type="ECO:0000256" key="6">
    <source>
        <dbReference type="ARBA" id="ARBA00022842"/>
    </source>
</evidence>
<feature type="binding site" evidence="8">
    <location>
        <position position="219"/>
    </location>
    <ligand>
        <name>substrate</name>
    </ligand>
</feature>
<accession>A0A2T3KAA8</accession>
<keyword evidence="4 8" id="KW-0479">Metal-binding</keyword>
<dbReference type="EMBL" id="PYOZ01000015">
    <property type="protein sequence ID" value="PSX43583.1"/>
    <property type="molecule type" value="Genomic_DNA"/>
</dbReference>
<feature type="binding site" evidence="9">
    <location>
        <position position="219"/>
    </location>
    <ligand>
        <name>Mg(2+)</name>
        <dbReference type="ChEBI" id="CHEBI:18420"/>
        <label>1</label>
        <note>catalytic</note>
    </ligand>
</feature>
<dbReference type="Gene3D" id="3.40.190.80">
    <property type="match status" value="1"/>
</dbReference>
<reference evidence="12 13" key="1">
    <citation type="submission" date="2018-01" db="EMBL/GenBank/DDBJ databases">
        <title>Whole genome sequencing of Histamine producing bacteria.</title>
        <authorList>
            <person name="Butler K."/>
        </authorList>
    </citation>
    <scope>NUCLEOTIDE SEQUENCE [LARGE SCALE GENOMIC DNA]</scope>
    <source>
        <strain evidence="11 12">A1-4</strain>
        <strain evidence="10 13">FS-7.2</strain>
    </source>
</reference>
<evidence type="ECO:0000313" key="10">
    <source>
        <dbReference type="EMBL" id="PSU88342.1"/>
    </source>
</evidence>
<feature type="binding site" evidence="8">
    <location>
        <position position="90"/>
    </location>
    <ligand>
        <name>Mg(2+)</name>
        <dbReference type="ChEBI" id="CHEBI:18420"/>
        <label>1</label>
    </ligand>
</feature>
<dbReference type="InterPro" id="IPR006240">
    <property type="entry name" value="CysQ"/>
</dbReference>
<dbReference type="HAMAP" id="MF_02095">
    <property type="entry name" value="CysQ"/>
    <property type="match status" value="1"/>
</dbReference>
<feature type="binding site" evidence="8">
    <location>
        <position position="219"/>
    </location>
    <ligand>
        <name>Mg(2+)</name>
        <dbReference type="ChEBI" id="CHEBI:18420"/>
        <label>2</label>
    </ligand>
</feature>
<dbReference type="FunFam" id="3.30.540.10:FF:000007">
    <property type="entry name" value="3'(2'),5'-bisphosphate nucleotidase CysQ"/>
    <property type="match status" value="1"/>
</dbReference>
<feature type="binding site" evidence="8 9">
    <location>
        <position position="90"/>
    </location>
    <ligand>
        <name>Mg(2+)</name>
        <dbReference type="ChEBI" id="CHEBI:18420"/>
        <label>2</label>
    </ligand>
</feature>
<evidence type="ECO:0000256" key="9">
    <source>
        <dbReference type="PIRSR" id="PIRSR600760-2"/>
    </source>
</evidence>
<dbReference type="RefSeq" id="WP_036788367.1">
    <property type="nucleotide sequence ID" value="NZ_JAUZMV010000001.1"/>
</dbReference>
<keyword evidence="3 8" id="KW-0997">Cell inner membrane</keyword>
<evidence type="ECO:0000256" key="8">
    <source>
        <dbReference type="HAMAP-Rule" id="MF_02095"/>
    </source>
</evidence>
<feature type="binding site" evidence="8 9">
    <location>
        <position position="93"/>
    </location>
    <ligand>
        <name>Mg(2+)</name>
        <dbReference type="ChEBI" id="CHEBI:18420"/>
        <label>2</label>
    </ligand>
</feature>
<gene>
    <name evidence="8 10" type="primary">cysQ</name>
    <name evidence="11" type="ORF">C0W53_18560</name>
    <name evidence="10" type="ORF">C9J27_25450</name>
</gene>
<feature type="binding site" evidence="8">
    <location>
        <begin position="92"/>
        <end position="95"/>
    </location>
    <ligand>
        <name>substrate</name>
    </ligand>
</feature>
<evidence type="ECO:0000256" key="4">
    <source>
        <dbReference type="ARBA" id="ARBA00022723"/>
    </source>
</evidence>
<dbReference type="STRING" id="318456.GCA_001455895_01334"/>
<dbReference type="InterPro" id="IPR050725">
    <property type="entry name" value="CysQ/Inositol_MonoPase"/>
</dbReference>
<keyword evidence="12" id="KW-1185">Reference proteome</keyword>
<dbReference type="Pfam" id="PF00459">
    <property type="entry name" value="Inositol_P"/>
    <property type="match status" value="1"/>
</dbReference>
<accession>A0A0B7JBK4</accession>
<dbReference type="CDD" id="cd01638">
    <property type="entry name" value="CysQ"/>
    <property type="match status" value="1"/>
</dbReference>
<keyword evidence="2 8" id="KW-1003">Cell membrane</keyword>
<feature type="binding site" evidence="8">
    <location>
        <position position="92"/>
    </location>
    <ligand>
        <name>Mg(2+)</name>
        <dbReference type="ChEBI" id="CHEBI:18420"/>
        <label>1</label>
    </ligand>
</feature>
<keyword evidence="5 8" id="KW-0378">Hydrolase</keyword>
<dbReference type="PRINTS" id="PR00377">
    <property type="entry name" value="IMPHPHTASES"/>
</dbReference>
<evidence type="ECO:0000313" key="13">
    <source>
        <dbReference type="Proteomes" id="UP000241426"/>
    </source>
</evidence>
<proteinExistence type="inferred from homology"/>
<dbReference type="SUPFAM" id="SSF56655">
    <property type="entry name" value="Carbohydrate phosphatase"/>
    <property type="match status" value="1"/>
</dbReference>
<comment type="subcellular location">
    <subcellularLocation>
        <location evidence="8">Cell inner membrane</location>
        <topology evidence="8">Peripheral membrane protein</topology>
        <orientation evidence="8">Cytoplasmic side</orientation>
    </subcellularLocation>
</comment>
<feature type="binding site" evidence="8">
    <location>
        <position position="70"/>
    </location>
    <ligand>
        <name>Mg(2+)</name>
        <dbReference type="ChEBI" id="CHEBI:18420"/>
        <label>1</label>
    </ligand>
</feature>
<feature type="binding site" evidence="9">
    <location>
        <position position="92"/>
    </location>
    <ligand>
        <name>Mg(2+)</name>
        <dbReference type="ChEBI" id="CHEBI:18420"/>
        <label>1</label>
        <note>catalytic</note>
    </ligand>
</feature>
<evidence type="ECO:0000256" key="7">
    <source>
        <dbReference type="ARBA" id="ARBA00023136"/>
    </source>
</evidence>
<dbReference type="EC" id="3.1.3.7" evidence="8"/>
<comment type="catalytic activity">
    <reaction evidence="8">
        <text>adenosine 3',5'-bisphosphate + H2O = AMP + phosphate</text>
        <dbReference type="Rhea" id="RHEA:10040"/>
        <dbReference type="ChEBI" id="CHEBI:15377"/>
        <dbReference type="ChEBI" id="CHEBI:43474"/>
        <dbReference type="ChEBI" id="CHEBI:58343"/>
        <dbReference type="ChEBI" id="CHEBI:456215"/>
        <dbReference type="EC" id="3.1.3.7"/>
    </reaction>
</comment>
<comment type="function">
    <text evidence="8">Converts adenosine-3',5'-bisphosphate (PAP) to AMP.</text>
</comment>
<dbReference type="GO" id="GO:0008441">
    <property type="term" value="F:3'(2'),5'-bisphosphate nucleotidase activity"/>
    <property type="evidence" value="ECO:0007669"/>
    <property type="project" value="UniProtKB-UniRule"/>
</dbReference>
<sequence>MTLNLNHLIPNVIDIAQASGRLILDIYQKGQFEQHIKSDNTPVTSADLAANQLVVEQLSLLTPDIPVLSEEDANISLTERSQWPCYWLIDPLDGTQEFIAGSGDFATIIALIENNKPVIGVVYAPVSGVTYYAAQGQGAHKITADGETCVISTNKHHSPLRALTIAISRRQNINTTKARFDSQYQYDLIELGSASLKACLVAEGGADCYLRLGPTGEWDTAATQCIVEEAGGRIFNTHITPLSYNLRQTLENPNFIVLGDEQLPWTSILTADDRLMTAE</sequence>
<dbReference type="Proteomes" id="UP000241426">
    <property type="component" value="Unassembled WGS sequence"/>
</dbReference>
<name>A0A2T3KAA8_9GAMM</name>
<feature type="binding site" evidence="9">
    <location>
        <position position="70"/>
    </location>
    <ligand>
        <name>Mg(2+)</name>
        <dbReference type="ChEBI" id="CHEBI:18420"/>
        <label>1</label>
        <note>catalytic</note>
    </ligand>
</feature>
<dbReference type="GO" id="GO:0000103">
    <property type="term" value="P:sulfate assimilation"/>
    <property type="evidence" value="ECO:0007669"/>
    <property type="project" value="TreeGrafter"/>
</dbReference>
<protein>
    <recommendedName>
        <fullName evidence="8">3'(2'),5'-bisphosphate nucleotidase CysQ</fullName>
        <ecNumber evidence="8">3.1.3.7</ecNumber>
    </recommendedName>
    <alternativeName>
        <fullName evidence="8">3'(2'),5-bisphosphonucleoside 3'(2')-phosphohydrolase</fullName>
    </alternativeName>
    <alternativeName>
        <fullName evidence="8">3'-phosphoadenosine 5'-phosphate phosphatase</fullName>
        <shortName evidence="8">PAP phosphatase</shortName>
    </alternativeName>
</protein>
<comment type="cofactor">
    <cofactor evidence="8 9">
        <name>Mg(2+)</name>
        <dbReference type="ChEBI" id="CHEBI:18420"/>
    </cofactor>
</comment>
<comment type="similarity">
    <text evidence="1 8">Belongs to the inositol monophosphatase superfamily. CysQ family.</text>
</comment>
<keyword evidence="7 8" id="KW-0472">Membrane</keyword>
<dbReference type="AlphaFoldDB" id="A0A2T3KAA8"/>
<dbReference type="OrthoDB" id="9785695at2"/>
<dbReference type="PANTHER" id="PTHR43028">
    <property type="entry name" value="3'(2'),5'-BISPHOSPHATE NUCLEOTIDASE 1"/>
    <property type="match status" value="1"/>
</dbReference>
<dbReference type="EMBL" id="PYNF01000054">
    <property type="protein sequence ID" value="PSU88342.1"/>
    <property type="molecule type" value="Genomic_DNA"/>
</dbReference>
<dbReference type="GO" id="GO:0005886">
    <property type="term" value="C:plasma membrane"/>
    <property type="evidence" value="ECO:0007669"/>
    <property type="project" value="UniProtKB-SubCell"/>
</dbReference>
<dbReference type="GeneID" id="29942817"/>
<keyword evidence="6 8" id="KW-0460">Magnesium</keyword>
<dbReference type="Proteomes" id="UP000240728">
    <property type="component" value="Unassembled WGS sequence"/>
</dbReference>
<dbReference type="FunFam" id="3.40.190.80:FF:000014">
    <property type="entry name" value="CysQ protein"/>
    <property type="match status" value="1"/>
</dbReference>
<dbReference type="InterPro" id="IPR000760">
    <property type="entry name" value="Inositol_monophosphatase-like"/>
</dbReference>
<evidence type="ECO:0000256" key="2">
    <source>
        <dbReference type="ARBA" id="ARBA00022475"/>
    </source>
</evidence>